<keyword evidence="4" id="KW-1185">Reference proteome</keyword>
<dbReference type="Proteomes" id="UP000272015">
    <property type="component" value="Unassembled WGS sequence"/>
</dbReference>
<dbReference type="EMBL" id="QZVS01000055">
    <property type="protein sequence ID" value="RJT90852.1"/>
    <property type="molecule type" value="Genomic_DNA"/>
</dbReference>
<keyword evidence="2" id="KW-0812">Transmembrane</keyword>
<evidence type="ECO:0000313" key="3">
    <source>
        <dbReference type="EMBL" id="RJT90852.1"/>
    </source>
</evidence>
<evidence type="ECO:0000256" key="1">
    <source>
        <dbReference type="SAM" id="MobiDB-lite"/>
    </source>
</evidence>
<sequence length="198" mass="20925">MDPAGHPRRAPRQCARRRHAARRPGLVRARNRRARRRHLGPVVVEPGPLRAVAAQAAGAVASVAGQYARFSGRATRREFWWWTAFLTALVSAVVVVQLLVLGDGTRGAASQAATLVTELLFALLALGLLVPSQAVLVRRLHDANLSGWYALLGLIPLLGGLMLLALALLPTAPPTLAQTAATDASARPPASVAPVRSA</sequence>
<reference evidence="3 4" key="1">
    <citation type="submission" date="2018-09" db="EMBL/GenBank/DDBJ databases">
        <title>Novel species of Cryobacterium.</title>
        <authorList>
            <person name="Liu Q."/>
            <person name="Xin Y.-H."/>
        </authorList>
    </citation>
    <scope>NUCLEOTIDE SEQUENCE [LARGE SCALE GENOMIC DNA]</scope>
    <source>
        <strain evidence="3 4">Hh39</strain>
    </source>
</reference>
<gene>
    <name evidence="3" type="ORF">D6T64_03010</name>
</gene>
<name>A0A3A5MNB1_9MICO</name>
<feature type="region of interest" description="Disordered" evidence="1">
    <location>
        <begin position="1"/>
        <end position="30"/>
    </location>
</feature>
<evidence type="ECO:0000256" key="2">
    <source>
        <dbReference type="SAM" id="Phobius"/>
    </source>
</evidence>
<feature type="transmembrane region" description="Helical" evidence="2">
    <location>
        <begin position="112"/>
        <end position="136"/>
    </location>
</feature>
<feature type="transmembrane region" description="Helical" evidence="2">
    <location>
        <begin position="79"/>
        <end position="100"/>
    </location>
</feature>
<keyword evidence="2" id="KW-0472">Membrane</keyword>
<dbReference type="InterPro" id="IPR008523">
    <property type="entry name" value="DUF805"/>
</dbReference>
<dbReference type="GO" id="GO:0005886">
    <property type="term" value="C:plasma membrane"/>
    <property type="evidence" value="ECO:0007669"/>
    <property type="project" value="TreeGrafter"/>
</dbReference>
<proteinExistence type="predicted"/>
<dbReference type="AlphaFoldDB" id="A0A3A5MNB1"/>
<dbReference type="PANTHER" id="PTHR34980:SF2">
    <property type="entry name" value="INNER MEMBRANE PROTEIN YHAH-RELATED"/>
    <property type="match status" value="1"/>
</dbReference>
<protein>
    <submittedName>
        <fullName evidence="3">DUF805 domain-containing protein</fullName>
    </submittedName>
</protein>
<organism evidence="3 4">
    <name type="scientific">Cryobacterium melibiosiphilum</name>
    <dbReference type="NCBI Taxonomy" id="995039"/>
    <lineage>
        <taxon>Bacteria</taxon>
        <taxon>Bacillati</taxon>
        <taxon>Actinomycetota</taxon>
        <taxon>Actinomycetes</taxon>
        <taxon>Micrococcales</taxon>
        <taxon>Microbacteriaceae</taxon>
        <taxon>Cryobacterium</taxon>
    </lineage>
</organism>
<dbReference type="Pfam" id="PF05656">
    <property type="entry name" value="DUF805"/>
    <property type="match status" value="1"/>
</dbReference>
<evidence type="ECO:0000313" key="4">
    <source>
        <dbReference type="Proteomes" id="UP000272015"/>
    </source>
</evidence>
<feature type="compositionally biased region" description="Basic residues" evidence="1">
    <location>
        <begin position="1"/>
        <end position="22"/>
    </location>
</feature>
<accession>A0A3A5MNB1</accession>
<feature type="transmembrane region" description="Helical" evidence="2">
    <location>
        <begin position="148"/>
        <end position="169"/>
    </location>
</feature>
<dbReference type="PANTHER" id="PTHR34980">
    <property type="entry name" value="INNER MEMBRANE PROTEIN-RELATED-RELATED"/>
    <property type="match status" value="1"/>
</dbReference>
<keyword evidence="2" id="KW-1133">Transmembrane helix</keyword>
<comment type="caution">
    <text evidence="3">The sequence shown here is derived from an EMBL/GenBank/DDBJ whole genome shotgun (WGS) entry which is preliminary data.</text>
</comment>